<proteinExistence type="predicted"/>
<dbReference type="EMBL" id="JAMPKM010000015">
    <property type="protein sequence ID" value="MEP0819633.1"/>
    <property type="molecule type" value="Genomic_DNA"/>
</dbReference>
<dbReference type="RefSeq" id="WP_190440732.1">
    <property type="nucleotide sequence ID" value="NZ_JAMPKM010000015.1"/>
</dbReference>
<sequence length="214" mass="24808">MNPRSQNFLTSFVNWFQQTVLGKKPKATALKEVFEQTLTESDFFEHQKYLGMLNKLQLVRSADPWAIAMWKATPLTTDHAFFYYLVCFEIPYTGKSTTSIILSTGVRRFNLKRGQGKSWGKHQIQVMKAERQSDQWEILYSRNSSFLNAKLSSQPSLNAAIAMRILARRLLTVSLRKLDWDGWDHQVNVAIAGWGELEPRSPSDNKDYWKLDKK</sequence>
<protein>
    <submittedName>
        <fullName evidence="1">Uncharacterized protein</fullName>
    </submittedName>
</protein>
<name>A0ABV0JCY2_9CYAN</name>
<comment type="caution">
    <text evidence="1">The sequence shown here is derived from an EMBL/GenBank/DDBJ whole genome shotgun (WGS) entry which is preliminary data.</text>
</comment>
<keyword evidence="2" id="KW-1185">Reference proteome</keyword>
<accession>A0ABV0JCY2</accession>
<dbReference type="Proteomes" id="UP001464891">
    <property type="component" value="Unassembled WGS sequence"/>
</dbReference>
<evidence type="ECO:0000313" key="1">
    <source>
        <dbReference type="EMBL" id="MEP0819633.1"/>
    </source>
</evidence>
<gene>
    <name evidence="1" type="ORF">NC998_21265</name>
</gene>
<evidence type="ECO:0000313" key="2">
    <source>
        <dbReference type="Proteomes" id="UP001464891"/>
    </source>
</evidence>
<organism evidence="1 2">
    <name type="scientific">Trichocoleus desertorum GB2-A4</name>
    <dbReference type="NCBI Taxonomy" id="2933944"/>
    <lineage>
        <taxon>Bacteria</taxon>
        <taxon>Bacillati</taxon>
        <taxon>Cyanobacteriota</taxon>
        <taxon>Cyanophyceae</taxon>
        <taxon>Leptolyngbyales</taxon>
        <taxon>Trichocoleusaceae</taxon>
        <taxon>Trichocoleus</taxon>
    </lineage>
</organism>
<reference evidence="1 2" key="1">
    <citation type="submission" date="2022-04" db="EMBL/GenBank/DDBJ databases">
        <title>Positive selection, recombination, and allopatry shape intraspecific diversity of widespread and dominant cyanobacteria.</title>
        <authorList>
            <person name="Wei J."/>
            <person name="Shu W."/>
            <person name="Hu C."/>
        </authorList>
    </citation>
    <scope>NUCLEOTIDE SEQUENCE [LARGE SCALE GENOMIC DNA]</scope>
    <source>
        <strain evidence="1 2">GB2-A4</strain>
    </source>
</reference>